<sequence length="338" mass="34683">MSSKTRTRKTTTTTTTTTTGTTGSGSTLRSVPDQDTAAKVRTDTEDKLWEALHANPNSTAADLSAAAKIGKSTAQKILVKWAAEGSVTRTVTRVGFGEGGRRAADLWAITEIGAEPVDQGSAVPAEDIDSAGTTQDSPVAPDEAEAATPPAKKDATHTTVAEPVDAESVDQGDLTPAEDVHSAENAQAALDSPDEAAAITPTENDNTPPVNTETTNAADNETEETDPAQAEPVAAEQTDAADDGAETAADTATGGKGNDKERLAPGALRGMVEDFMRDHPGQEFGPTAIAKELAGKSSGAVSNALDKLVEDGVAVKTQDKPRRFALAPAETTAPAPTN</sequence>
<feature type="compositionally biased region" description="Polar residues" evidence="1">
    <location>
        <begin position="201"/>
        <end position="210"/>
    </location>
</feature>
<dbReference type="Proteomes" id="UP000323454">
    <property type="component" value="Unassembled WGS sequence"/>
</dbReference>
<dbReference type="AlphaFoldDB" id="A0A5B2WMN2"/>
<accession>A0A5B2WMN2</accession>
<feature type="compositionally biased region" description="Low complexity" evidence="1">
    <location>
        <begin position="10"/>
        <end position="27"/>
    </location>
</feature>
<proteinExistence type="predicted"/>
<dbReference type="OrthoDB" id="3623544at2"/>
<reference evidence="2 3" key="2">
    <citation type="submission" date="2019-09" db="EMBL/GenBank/DDBJ databases">
        <authorList>
            <person name="Jin C."/>
        </authorList>
    </citation>
    <scope>NUCLEOTIDE SEQUENCE [LARGE SCALE GENOMIC DNA]</scope>
    <source>
        <strain evidence="2 3">AN110305</strain>
    </source>
</reference>
<evidence type="ECO:0000313" key="2">
    <source>
        <dbReference type="EMBL" id="KAA2253293.1"/>
    </source>
</evidence>
<feature type="region of interest" description="Disordered" evidence="1">
    <location>
        <begin position="1"/>
        <end position="38"/>
    </location>
</feature>
<comment type="caution">
    <text evidence="2">The sequence shown here is derived from an EMBL/GenBank/DDBJ whole genome shotgun (WGS) entry which is preliminary data.</text>
</comment>
<dbReference type="EMBL" id="VUOB01000067">
    <property type="protein sequence ID" value="KAA2253293.1"/>
    <property type="molecule type" value="Genomic_DNA"/>
</dbReference>
<organism evidence="2 3">
    <name type="scientific">Solihabitans fulvus</name>
    <dbReference type="NCBI Taxonomy" id="1892852"/>
    <lineage>
        <taxon>Bacteria</taxon>
        <taxon>Bacillati</taxon>
        <taxon>Actinomycetota</taxon>
        <taxon>Actinomycetes</taxon>
        <taxon>Pseudonocardiales</taxon>
        <taxon>Pseudonocardiaceae</taxon>
        <taxon>Solihabitans</taxon>
    </lineage>
</organism>
<name>A0A5B2WMN2_9PSEU</name>
<protein>
    <submittedName>
        <fullName evidence="2">MarR family transcriptional regulator</fullName>
    </submittedName>
</protein>
<keyword evidence="3" id="KW-1185">Reference proteome</keyword>
<gene>
    <name evidence="2" type="ORF">F0L68_33315</name>
</gene>
<reference evidence="2 3" key="1">
    <citation type="submission" date="2019-09" db="EMBL/GenBank/DDBJ databases">
        <title>Goodfellowia gen. nov., a new genus of the Pseudonocardineae related to Actinoalloteichus, containing Goodfellowia coeruleoviolacea gen. nov., comb. nov. gen. nov., comb. nov.</title>
        <authorList>
            <person name="Labeda D."/>
        </authorList>
    </citation>
    <scope>NUCLEOTIDE SEQUENCE [LARGE SCALE GENOMIC DNA]</scope>
    <source>
        <strain evidence="2 3">AN110305</strain>
    </source>
</reference>
<dbReference type="RefSeq" id="WP_149853859.1">
    <property type="nucleotide sequence ID" value="NZ_VUOB01000067.1"/>
</dbReference>
<evidence type="ECO:0000313" key="3">
    <source>
        <dbReference type="Proteomes" id="UP000323454"/>
    </source>
</evidence>
<feature type="region of interest" description="Disordered" evidence="1">
    <location>
        <begin position="117"/>
        <end position="265"/>
    </location>
</feature>
<evidence type="ECO:0000256" key="1">
    <source>
        <dbReference type="SAM" id="MobiDB-lite"/>
    </source>
</evidence>